<reference evidence="1" key="2">
    <citation type="submission" date="2025-09" db="UniProtKB">
        <authorList>
            <consortium name="Ensembl"/>
        </authorList>
    </citation>
    <scope>IDENTIFICATION</scope>
</reference>
<dbReference type="Ensembl" id="ENSMMOT00000018302.1">
    <property type="protein sequence ID" value="ENSMMOP00000018009.1"/>
    <property type="gene ID" value="ENSMMOG00000013660.1"/>
</dbReference>
<evidence type="ECO:0000313" key="1">
    <source>
        <dbReference type="Ensembl" id="ENSMMOP00000018009.1"/>
    </source>
</evidence>
<proteinExistence type="predicted"/>
<keyword evidence="2" id="KW-1185">Reference proteome</keyword>
<accession>A0A3Q3X7E2</accession>
<sequence length="129" mass="14631">FLTPIPAAMPCSGFWGYREKLFCKFCQCTINWKHKGACEDHLQSKVNTKNKEKQFAAANTSQAITPLQTTAAIKNHQHTSEKDSRPQKKRVKLHLFLVMHCKQGGVLRESVSSLCEVHLPIITFTVISY</sequence>
<reference evidence="1" key="1">
    <citation type="submission" date="2025-08" db="UniProtKB">
        <authorList>
            <consortium name="Ensembl"/>
        </authorList>
    </citation>
    <scope>IDENTIFICATION</scope>
</reference>
<evidence type="ECO:0000313" key="2">
    <source>
        <dbReference type="Proteomes" id="UP000261620"/>
    </source>
</evidence>
<name>A0A3Q3X7E2_MOLML</name>
<organism evidence="1 2">
    <name type="scientific">Mola mola</name>
    <name type="common">Ocean sunfish</name>
    <name type="synonym">Tetraodon mola</name>
    <dbReference type="NCBI Taxonomy" id="94237"/>
    <lineage>
        <taxon>Eukaryota</taxon>
        <taxon>Metazoa</taxon>
        <taxon>Chordata</taxon>
        <taxon>Craniata</taxon>
        <taxon>Vertebrata</taxon>
        <taxon>Euteleostomi</taxon>
        <taxon>Actinopterygii</taxon>
        <taxon>Neopterygii</taxon>
        <taxon>Teleostei</taxon>
        <taxon>Neoteleostei</taxon>
        <taxon>Acanthomorphata</taxon>
        <taxon>Eupercaria</taxon>
        <taxon>Tetraodontiformes</taxon>
        <taxon>Molidae</taxon>
        <taxon>Mola</taxon>
    </lineage>
</organism>
<protein>
    <submittedName>
        <fullName evidence="1">Uncharacterized protein</fullName>
    </submittedName>
</protein>
<dbReference type="Proteomes" id="UP000261620">
    <property type="component" value="Unplaced"/>
</dbReference>
<dbReference type="AlphaFoldDB" id="A0A3Q3X7E2"/>